<feature type="transmembrane region" description="Helical" evidence="5">
    <location>
        <begin position="95"/>
        <end position="112"/>
    </location>
</feature>
<evidence type="ECO:0000256" key="4">
    <source>
        <dbReference type="ARBA" id="ARBA00023136"/>
    </source>
</evidence>
<evidence type="ECO:0000256" key="3">
    <source>
        <dbReference type="ARBA" id="ARBA00022989"/>
    </source>
</evidence>
<organism evidence="7 8">
    <name type="scientific">Intestinimonas massiliensis</name>
    <name type="common">ex Afouda et al. 2020</name>
    <dbReference type="NCBI Taxonomy" id="1673721"/>
    <lineage>
        <taxon>Bacteria</taxon>
        <taxon>Bacillati</taxon>
        <taxon>Bacillota</taxon>
        <taxon>Clostridia</taxon>
        <taxon>Eubacteriales</taxon>
        <taxon>Intestinimonas</taxon>
    </lineage>
</organism>
<evidence type="ECO:0000313" key="7">
    <source>
        <dbReference type="EMBL" id="MCQ4769043.1"/>
    </source>
</evidence>
<keyword evidence="4 5" id="KW-0472">Membrane</keyword>
<evidence type="ECO:0000256" key="5">
    <source>
        <dbReference type="SAM" id="Phobius"/>
    </source>
</evidence>
<sequence>MEHINSFKAAVAAVVAALTALWGWFGWLIIVWLFCMALDYITGSIAAMKAGEWSSEKARNGLAHKGGCIAVVLIAAVLDLGIGVIVANIPGITMPISYSVLVCPLVLVWYILTEAGSIIENAGKMGAEIPPWLRKAVAALKSGVDKTGDKLGGDGGEDET</sequence>
<dbReference type="AlphaFoldDB" id="A0AAW5JI66"/>
<evidence type="ECO:0000256" key="2">
    <source>
        <dbReference type="ARBA" id="ARBA00022692"/>
    </source>
</evidence>
<dbReference type="Pfam" id="PF05105">
    <property type="entry name" value="Phage_holin_4_1"/>
    <property type="match status" value="1"/>
</dbReference>
<evidence type="ECO:0000313" key="6">
    <source>
        <dbReference type="EMBL" id="MCQ4768990.1"/>
    </source>
</evidence>
<dbReference type="InterPro" id="IPR006480">
    <property type="entry name" value="Phage_holin_4_1"/>
</dbReference>
<accession>A0AAW5JI66</accession>
<feature type="transmembrane region" description="Helical" evidence="5">
    <location>
        <begin position="7"/>
        <end position="24"/>
    </location>
</feature>
<dbReference type="GO" id="GO:0016020">
    <property type="term" value="C:membrane"/>
    <property type="evidence" value="ECO:0007669"/>
    <property type="project" value="UniProtKB-SubCell"/>
</dbReference>
<comment type="caution">
    <text evidence="7">The sequence shown here is derived from an EMBL/GenBank/DDBJ whole genome shotgun (WGS) entry which is preliminary data.</text>
</comment>
<name>A0AAW5JI66_9FIRM</name>
<keyword evidence="2 5" id="KW-0812">Transmembrane</keyword>
<feature type="transmembrane region" description="Helical" evidence="5">
    <location>
        <begin position="68"/>
        <end position="89"/>
    </location>
</feature>
<gene>
    <name evidence="6" type="ORF">NE579_00725</name>
    <name evidence="7" type="ORF">NE579_01000</name>
</gene>
<dbReference type="NCBIfam" id="TIGR01593">
    <property type="entry name" value="holin_tox_secr"/>
    <property type="match status" value="1"/>
</dbReference>
<keyword evidence="3 5" id="KW-1133">Transmembrane helix</keyword>
<evidence type="ECO:0000256" key="1">
    <source>
        <dbReference type="ARBA" id="ARBA00004141"/>
    </source>
</evidence>
<reference evidence="7" key="1">
    <citation type="submission" date="2022-06" db="EMBL/GenBank/DDBJ databases">
        <title>Isolation of gut microbiota from human fecal samples.</title>
        <authorList>
            <person name="Pamer E.G."/>
            <person name="Barat B."/>
            <person name="Waligurski E."/>
            <person name="Medina S."/>
            <person name="Paddock L."/>
            <person name="Mostad J."/>
        </authorList>
    </citation>
    <scope>NUCLEOTIDE SEQUENCE</scope>
    <source>
        <strain evidence="7">DFI.9.91</strain>
    </source>
</reference>
<dbReference type="EMBL" id="JANFYS010000001">
    <property type="protein sequence ID" value="MCQ4768990.1"/>
    <property type="molecule type" value="Genomic_DNA"/>
</dbReference>
<dbReference type="Proteomes" id="UP001204562">
    <property type="component" value="Unassembled WGS sequence"/>
</dbReference>
<dbReference type="EMBL" id="JANFYS010000001">
    <property type="protein sequence ID" value="MCQ4769043.1"/>
    <property type="molecule type" value="Genomic_DNA"/>
</dbReference>
<comment type="subcellular location">
    <subcellularLocation>
        <location evidence="1">Membrane</location>
        <topology evidence="1">Multi-pass membrane protein</topology>
    </subcellularLocation>
</comment>
<dbReference type="RefSeq" id="WP_256302904.1">
    <property type="nucleotide sequence ID" value="NZ_JANFYS010000001.1"/>
</dbReference>
<evidence type="ECO:0000313" key="8">
    <source>
        <dbReference type="Proteomes" id="UP001204562"/>
    </source>
</evidence>
<proteinExistence type="predicted"/>
<protein>
    <submittedName>
        <fullName evidence="7">Phage holin family protein</fullName>
    </submittedName>
</protein>